<reference evidence="3" key="1">
    <citation type="submission" date="2017-08" db="EMBL/GenBank/DDBJ databases">
        <authorList>
            <person name="Alvarez-Ponce D."/>
            <person name="Weitzman C.L."/>
            <person name="Tillett R.L."/>
            <person name="Sandmeier F.C."/>
            <person name="Tracy C.R."/>
        </authorList>
    </citation>
    <scope>NUCLEOTIDE SEQUENCE [LARGE SCALE GENOMIC DNA]</scope>
    <source>
        <strain evidence="3">723</strain>
    </source>
</reference>
<sequence length="390" mass="46354">MKRKFILFSIISLSLGFLITAVACSTEIPNKPEPVKPAQINQPITSRPIRKPKLVDPIKKNHFVEVPVPWTEKEYPEPTIFPKIEKGAAIFEKSTQDDQPYLQISTWNYKWFTFSDFYWVFENHLNENWYLDKSKIFYDEKEKKWSYARDKSSNNSNGSKNFAGRFLIKEYWRYGDSMQKIINNNYGFYWSENIVRTFSEQKPSPDHLKSISLVKNEKDLKTSLRLNQEDQSKYLNYFKILLEDPNKTPPSDEELLREFTPWSDTFNFTTIKSKLDFANYDYLFAKDLYSLNTRTINYEIADLNGGVNINSYNIDPENKTLKINLGFDFEKQTCYGICASTYEYRYEWNRLNSMFIPIKKNSIDSFDMNQWNLDLEFLYPQKKDSLELHK</sequence>
<accession>A0A269TI89</accession>
<name>A0A269TI89_9BACT</name>
<evidence type="ECO:0008006" key="4">
    <source>
        <dbReference type="Google" id="ProtNLM"/>
    </source>
</evidence>
<organism evidence="2 3">
    <name type="scientific">Mycoplasmopsis agassizii</name>
    <dbReference type="NCBI Taxonomy" id="33922"/>
    <lineage>
        <taxon>Bacteria</taxon>
        <taxon>Bacillati</taxon>
        <taxon>Mycoplasmatota</taxon>
        <taxon>Mycoplasmoidales</taxon>
        <taxon>Metamycoplasmataceae</taxon>
        <taxon>Mycoplasmopsis</taxon>
    </lineage>
</organism>
<keyword evidence="1" id="KW-0732">Signal</keyword>
<dbReference type="RefSeq" id="WP_095335207.1">
    <property type="nucleotide sequence ID" value="NZ_NQNY01000021.1"/>
</dbReference>
<gene>
    <name evidence="2" type="ORF">CJJ23_04805</name>
</gene>
<evidence type="ECO:0000313" key="3">
    <source>
        <dbReference type="Proteomes" id="UP000216943"/>
    </source>
</evidence>
<feature type="chain" id="PRO_5012424768" description="Lipoprotein" evidence="1">
    <location>
        <begin position="24"/>
        <end position="390"/>
    </location>
</feature>
<dbReference type="EMBL" id="NQNY01000021">
    <property type="protein sequence ID" value="PAK20900.1"/>
    <property type="molecule type" value="Genomic_DNA"/>
</dbReference>
<dbReference type="AlphaFoldDB" id="A0A269TI89"/>
<feature type="signal peptide" evidence="1">
    <location>
        <begin position="1"/>
        <end position="23"/>
    </location>
</feature>
<evidence type="ECO:0000313" key="2">
    <source>
        <dbReference type="EMBL" id="PAK20900.1"/>
    </source>
</evidence>
<proteinExistence type="predicted"/>
<comment type="caution">
    <text evidence="2">The sequence shown here is derived from an EMBL/GenBank/DDBJ whole genome shotgun (WGS) entry which is preliminary data.</text>
</comment>
<dbReference type="PROSITE" id="PS51257">
    <property type="entry name" value="PROKAR_LIPOPROTEIN"/>
    <property type="match status" value="1"/>
</dbReference>
<dbReference type="Proteomes" id="UP000216943">
    <property type="component" value="Unassembled WGS sequence"/>
</dbReference>
<protein>
    <recommendedName>
        <fullName evidence="4">Lipoprotein</fullName>
    </recommendedName>
</protein>
<evidence type="ECO:0000256" key="1">
    <source>
        <dbReference type="SAM" id="SignalP"/>
    </source>
</evidence>